<evidence type="ECO:0000259" key="6">
    <source>
        <dbReference type="PROSITE" id="PS50089"/>
    </source>
</evidence>
<evidence type="ECO:0000256" key="5">
    <source>
        <dbReference type="SAM" id="Phobius"/>
    </source>
</evidence>
<protein>
    <submittedName>
        <fullName evidence="7">RING-type domain-containing protein</fullName>
    </submittedName>
</protein>
<dbReference type="WormBase" id="Y47G6A.31">
    <property type="protein sequence ID" value="CE54240"/>
    <property type="gene ID" value="WBGene00044436"/>
</dbReference>
<dbReference type="SMART" id="SM01197">
    <property type="entry name" value="FANCL_C"/>
    <property type="match status" value="1"/>
</dbReference>
<keyword evidence="1" id="KW-0479">Metal-binding</keyword>
<keyword evidence="5" id="KW-0472">Membrane</keyword>
<dbReference type="AlphaFoldDB" id="A0A8D9MZS8"/>
<name>A0A8D9MZS8_CAEEL</name>
<dbReference type="PANTHER" id="PTHR22791">
    <property type="entry name" value="RING-TYPE DOMAIN-CONTAINING PROTEIN"/>
    <property type="match status" value="1"/>
</dbReference>
<accession>A0A8D9MZS8</accession>
<dbReference type="EMBL" id="BX284601">
    <property type="protein sequence ID" value="CCD72575.2"/>
    <property type="molecule type" value="Genomic_DNA"/>
</dbReference>
<feature type="domain" description="RING-type" evidence="6">
    <location>
        <begin position="7"/>
        <end position="50"/>
    </location>
</feature>
<evidence type="ECO:0000256" key="3">
    <source>
        <dbReference type="ARBA" id="ARBA00022833"/>
    </source>
</evidence>
<dbReference type="Pfam" id="PF13639">
    <property type="entry name" value="zf-RING_2"/>
    <property type="match status" value="1"/>
</dbReference>
<keyword evidence="5" id="KW-1133">Transmembrane helix</keyword>
<evidence type="ECO:0000313" key="9">
    <source>
        <dbReference type="WormBase" id="Y47G6A.31"/>
    </source>
</evidence>
<keyword evidence="2 4" id="KW-0863">Zinc-finger</keyword>
<evidence type="ECO:0000256" key="4">
    <source>
        <dbReference type="PROSITE-ProRule" id="PRU00175"/>
    </source>
</evidence>
<dbReference type="InterPro" id="IPR001841">
    <property type="entry name" value="Znf_RING"/>
</dbReference>
<organism evidence="7 8">
    <name type="scientific">Caenorhabditis elegans</name>
    <dbReference type="NCBI Taxonomy" id="6239"/>
    <lineage>
        <taxon>Eukaryota</taxon>
        <taxon>Metazoa</taxon>
        <taxon>Ecdysozoa</taxon>
        <taxon>Nematoda</taxon>
        <taxon>Chromadorea</taxon>
        <taxon>Rhabditida</taxon>
        <taxon>Rhabditina</taxon>
        <taxon>Rhabditomorpha</taxon>
        <taxon>Rhabditoidea</taxon>
        <taxon>Rhabditidae</taxon>
        <taxon>Peloderinae</taxon>
        <taxon>Caenorhabditis</taxon>
    </lineage>
</organism>
<keyword evidence="8" id="KW-1185">Reference proteome</keyword>
<gene>
    <name evidence="7" type="ORF">CELE_Y47G6A.31</name>
    <name evidence="7 9" type="ORF">Y47G6A.31</name>
</gene>
<keyword evidence="3" id="KW-0862">Zinc</keyword>
<dbReference type="CTD" id="3565969"/>
<dbReference type="InParanoid" id="A0A8D9MZS8"/>
<feature type="transmembrane region" description="Helical" evidence="5">
    <location>
        <begin position="161"/>
        <end position="182"/>
    </location>
</feature>
<dbReference type="Proteomes" id="UP000001940">
    <property type="component" value="Chromosome I"/>
</dbReference>
<dbReference type="SUPFAM" id="SSF57850">
    <property type="entry name" value="RING/U-box"/>
    <property type="match status" value="1"/>
</dbReference>
<evidence type="ECO:0000313" key="7">
    <source>
        <dbReference type="EMBL" id="CCD72575.2"/>
    </source>
</evidence>
<dbReference type="Gene3D" id="3.30.40.10">
    <property type="entry name" value="Zinc/RING finger domain, C3HC4 (zinc finger)"/>
    <property type="match status" value="1"/>
</dbReference>
<dbReference type="GeneID" id="3565969"/>
<keyword evidence="5" id="KW-0812">Transmembrane</keyword>
<dbReference type="GO" id="GO:0008270">
    <property type="term" value="F:zinc ion binding"/>
    <property type="evidence" value="ECO:0007669"/>
    <property type="project" value="UniProtKB-KW"/>
</dbReference>
<dbReference type="PANTHER" id="PTHR22791:SF6">
    <property type="entry name" value="RING-TYPE DOMAIN-CONTAINING PROTEIN"/>
    <property type="match status" value="1"/>
</dbReference>
<proteinExistence type="predicted"/>
<reference evidence="7 8" key="1">
    <citation type="journal article" date="1998" name="Science">
        <title>Genome sequence of the nematode C. elegans: a platform for investigating biology.</title>
        <authorList>
            <consortium name="The C. elegans sequencing consortium"/>
            <person name="Sulson J.E."/>
            <person name="Waterston R."/>
        </authorList>
    </citation>
    <scope>NUCLEOTIDE SEQUENCE [LARGE SCALE GENOMIC DNA]</scope>
    <source>
        <strain evidence="7 8">Bristol N2</strain>
    </source>
</reference>
<dbReference type="AGR" id="WB:WBGene00044436"/>
<dbReference type="InterPro" id="IPR051435">
    <property type="entry name" value="RING_finger_E3_ubiq-ligases"/>
</dbReference>
<dbReference type="SMART" id="SM00184">
    <property type="entry name" value="RING"/>
    <property type="match status" value="1"/>
</dbReference>
<evidence type="ECO:0000256" key="2">
    <source>
        <dbReference type="ARBA" id="ARBA00022771"/>
    </source>
</evidence>
<dbReference type="InterPro" id="IPR017907">
    <property type="entry name" value="Znf_RING_CS"/>
</dbReference>
<dbReference type="InterPro" id="IPR013083">
    <property type="entry name" value="Znf_RING/FYVE/PHD"/>
</dbReference>
<sequence length="185" mass="21444">MASRLECSICFFDFDDFQHLPKLLENCGHTFCYSCLFDWLKSQDTCPMCREAVNMTQEIPTNVEILAVFEKKKANPECNCDDESSVYYCPTCMLQNYANWEDRRESGEHTFCFGCACNHMDEHEHKIKQLGMGSEISLEIDKDDGKTLDDKKSCISSKKRVLYFLSILVIAVIILFVLCIYFKMI</sequence>
<dbReference type="KEGG" id="cel:CELE_Y47G6A.31"/>
<dbReference type="PROSITE" id="PS00518">
    <property type="entry name" value="ZF_RING_1"/>
    <property type="match status" value="1"/>
</dbReference>
<dbReference type="OrthoDB" id="5855028at2759"/>
<evidence type="ECO:0000313" key="8">
    <source>
        <dbReference type="Proteomes" id="UP000001940"/>
    </source>
</evidence>
<dbReference type="SMR" id="A0A8D9MZS8"/>
<dbReference type="PROSITE" id="PS50089">
    <property type="entry name" value="ZF_RING_2"/>
    <property type="match status" value="1"/>
</dbReference>
<evidence type="ECO:0000256" key="1">
    <source>
        <dbReference type="ARBA" id="ARBA00022723"/>
    </source>
</evidence>